<sequence>MTVLNTGSCLCEAVKYELLGKPVKCAVCHCDSCQQFSGSAFMANCWYKQDEFKIVRGRDSIQTYDEQATVSGLTMKRSFCKICGSSLFQQTAQLQELGLVSVTSGTMDDRSDAQPTLEVWCRNRRQWLTLDHTGDKYETQ</sequence>
<organism evidence="6 7">
    <name type="scientific">Aspergillus keveii</name>
    <dbReference type="NCBI Taxonomy" id="714993"/>
    <lineage>
        <taxon>Eukaryota</taxon>
        <taxon>Fungi</taxon>
        <taxon>Dikarya</taxon>
        <taxon>Ascomycota</taxon>
        <taxon>Pezizomycotina</taxon>
        <taxon>Eurotiomycetes</taxon>
        <taxon>Eurotiomycetidae</taxon>
        <taxon>Eurotiales</taxon>
        <taxon>Aspergillaceae</taxon>
        <taxon>Aspergillus</taxon>
        <taxon>Aspergillus subgen. Nidulantes</taxon>
    </lineage>
</organism>
<dbReference type="Pfam" id="PF04828">
    <property type="entry name" value="GFA"/>
    <property type="match status" value="1"/>
</dbReference>
<gene>
    <name evidence="6" type="ORF">BJX66DRAFT_252170</name>
</gene>
<dbReference type="PROSITE" id="PS51891">
    <property type="entry name" value="CENP_V_GFA"/>
    <property type="match status" value="1"/>
</dbReference>
<reference evidence="6 7" key="1">
    <citation type="submission" date="2024-07" db="EMBL/GenBank/DDBJ databases">
        <title>Section-level genome sequencing and comparative genomics of Aspergillus sections Usti and Cavernicolus.</title>
        <authorList>
            <consortium name="Lawrence Berkeley National Laboratory"/>
            <person name="Nybo J.L."/>
            <person name="Vesth T.C."/>
            <person name="Theobald S."/>
            <person name="Frisvad J.C."/>
            <person name="Larsen T.O."/>
            <person name="Kjaerboelling I."/>
            <person name="Rothschild-Mancinelli K."/>
            <person name="Lyhne E.K."/>
            <person name="Kogle M.E."/>
            <person name="Barry K."/>
            <person name="Clum A."/>
            <person name="Na H."/>
            <person name="Ledsgaard L."/>
            <person name="Lin J."/>
            <person name="Lipzen A."/>
            <person name="Kuo A."/>
            <person name="Riley R."/>
            <person name="Mondo S."/>
            <person name="Labutti K."/>
            <person name="Haridas S."/>
            <person name="Pangalinan J."/>
            <person name="Salamov A.A."/>
            <person name="Simmons B.A."/>
            <person name="Magnuson J.K."/>
            <person name="Chen J."/>
            <person name="Drula E."/>
            <person name="Henrissat B."/>
            <person name="Wiebenga A."/>
            <person name="Lubbers R.J."/>
            <person name="Gomes A.C."/>
            <person name="Makela M.R."/>
            <person name="Stajich J."/>
            <person name="Grigoriev I.V."/>
            <person name="Mortensen U.H."/>
            <person name="De Vries R.P."/>
            <person name="Baker S.E."/>
            <person name="Andersen M.R."/>
        </authorList>
    </citation>
    <scope>NUCLEOTIDE SEQUENCE [LARGE SCALE GENOMIC DNA]</scope>
    <source>
        <strain evidence="6 7">CBS 209.92</strain>
    </source>
</reference>
<dbReference type="PANTHER" id="PTHR33337">
    <property type="entry name" value="GFA DOMAIN-CONTAINING PROTEIN"/>
    <property type="match status" value="1"/>
</dbReference>
<evidence type="ECO:0000256" key="2">
    <source>
        <dbReference type="ARBA" id="ARBA00022723"/>
    </source>
</evidence>
<evidence type="ECO:0000313" key="7">
    <source>
        <dbReference type="Proteomes" id="UP001610563"/>
    </source>
</evidence>
<comment type="similarity">
    <text evidence="1">Belongs to the Gfa family.</text>
</comment>
<evidence type="ECO:0000256" key="1">
    <source>
        <dbReference type="ARBA" id="ARBA00005495"/>
    </source>
</evidence>
<keyword evidence="3" id="KW-0862">Zinc</keyword>
<dbReference type="SUPFAM" id="SSF51316">
    <property type="entry name" value="Mss4-like"/>
    <property type="match status" value="1"/>
</dbReference>
<proteinExistence type="inferred from homology"/>
<feature type="domain" description="CENP-V/GFA" evidence="5">
    <location>
        <begin position="5"/>
        <end position="138"/>
    </location>
</feature>
<dbReference type="EMBL" id="JBFTWV010000076">
    <property type="protein sequence ID" value="KAL2788631.1"/>
    <property type="molecule type" value="Genomic_DNA"/>
</dbReference>
<keyword evidence="7" id="KW-1185">Reference proteome</keyword>
<dbReference type="Gene3D" id="3.90.1590.10">
    <property type="entry name" value="glutathione-dependent formaldehyde- activating enzyme (gfa)"/>
    <property type="match status" value="1"/>
</dbReference>
<protein>
    <submittedName>
        <fullName evidence="6">Mss4-like protein</fullName>
    </submittedName>
</protein>
<evidence type="ECO:0000313" key="6">
    <source>
        <dbReference type="EMBL" id="KAL2788631.1"/>
    </source>
</evidence>
<keyword evidence="2" id="KW-0479">Metal-binding</keyword>
<evidence type="ECO:0000256" key="4">
    <source>
        <dbReference type="ARBA" id="ARBA00023239"/>
    </source>
</evidence>
<keyword evidence="4" id="KW-0456">Lyase</keyword>
<evidence type="ECO:0000256" key="3">
    <source>
        <dbReference type="ARBA" id="ARBA00022833"/>
    </source>
</evidence>
<dbReference type="Proteomes" id="UP001610563">
    <property type="component" value="Unassembled WGS sequence"/>
</dbReference>
<dbReference type="InterPro" id="IPR011057">
    <property type="entry name" value="Mss4-like_sf"/>
</dbReference>
<dbReference type="InterPro" id="IPR006913">
    <property type="entry name" value="CENP-V/GFA"/>
</dbReference>
<evidence type="ECO:0000259" key="5">
    <source>
        <dbReference type="PROSITE" id="PS51891"/>
    </source>
</evidence>
<comment type="caution">
    <text evidence="6">The sequence shown here is derived from an EMBL/GenBank/DDBJ whole genome shotgun (WGS) entry which is preliminary data.</text>
</comment>
<dbReference type="PANTHER" id="PTHR33337:SF39">
    <property type="entry name" value="DUF636 DOMAIN PROTEIN (AFU_ORTHOLOGUE AFUA_6G11530)"/>
    <property type="match status" value="1"/>
</dbReference>
<name>A0ABR4FZF5_9EURO</name>
<accession>A0ABR4FZF5</accession>